<dbReference type="GO" id="GO:1904680">
    <property type="term" value="F:peptide transmembrane transporter activity"/>
    <property type="evidence" value="ECO:0007669"/>
    <property type="project" value="TreeGrafter"/>
</dbReference>
<dbReference type="Gene3D" id="3.40.190.10">
    <property type="entry name" value="Periplasmic binding protein-like II"/>
    <property type="match status" value="1"/>
</dbReference>
<dbReference type="PROSITE" id="PS51257">
    <property type="entry name" value="PROKAR_LIPOPROTEIN"/>
    <property type="match status" value="1"/>
</dbReference>
<accession>A0A240EB10</accession>
<keyword evidence="1" id="KW-0732">Signal</keyword>
<dbReference type="GO" id="GO:0043190">
    <property type="term" value="C:ATP-binding cassette (ABC) transporter complex"/>
    <property type="evidence" value="ECO:0007669"/>
    <property type="project" value="InterPro"/>
</dbReference>
<evidence type="ECO:0000256" key="1">
    <source>
        <dbReference type="ARBA" id="ARBA00022729"/>
    </source>
</evidence>
<dbReference type="PIRSF" id="PIRSF002741">
    <property type="entry name" value="MppA"/>
    <property type="match status" value="1"/>
</dbReference>
<feature type="domain" description="Solute-binding protein family 5" evidence="2">
    <location>
        <begin position="99"/>
        <end position="427"/>
    </location>
</feature>
<dbReference type="InterPro" id="IPR030678">
    <property type="entry name" value="Peptide/Ni-bd"/>
</dbReference>
<proteinExistence type="predicted"/>
<dbReference type="RefSeq" id="WP_097079481.1">
    <property type="nucleotide sequence ID" value="NZ_BAABHT010000005.1"/>
</dbReference>
<dbReference type="Pfam" id="PF00496">
    <property type="entry name" value="SBP_bac_5"/>
    <property type="match status" value="1"/>
</dbReference>
<dbReference type="EMBL" id="OANT01000005">
    <property type="protein sequence ID" value="SNX45726.1"/>
    <property type="molecule type" value="Genomic_DNA"/>
</dbReference>
<dbReference type="InterPro" id="IPR000914">
    <property type="entry name" value="SBP_5_dom"/>
</dbReference>
<name>A0A240EB10_9GAMM</name>
<protein>
    <submittedName>
        <fullName evidence="3">Peptide/nickel transport system substrate-binding protein</fullName>
    </submittedName>
</protein>
<reference evidence="4" key="1">
    <citation type="submission" date="2016-09" db="EMBL/GenBank/DDBJ databases">
        <authorList>
            <person name="Varghese N."/>
            <person name="Submissions S."/>
        </authorList>
    </citation>
    <scope>NUCLEOTIDE SEQUENCE [LARGE SCALE GENOMIC DNA]</scope>
    <source>
        <strain evidence="4">ANC 4466</strain>
    </source>
</reference>
<gene>
    <name evidence="3" type="ORF">SAMN05421731_105281</name>
</gene>
<dbReference type="CDD" id="cd08503">
    <property type="entry name" value="PBP2_NikA_DppA_OppA_like_17"/>
    <property type="match status" value="1"/>
</dbReference>
<dbReference type="PANTHER" id="PTHR30290">
    <property type="entry name" value="PERIPLASMIC BINDING COMPONENT OF ABC TRANSPORTER"/>
    <property type="match status" value="1"/>
</dbReference>
<dbReference type="OrthoDB" id="9801912at2"/>
<evidence type="ECO:0000313" key="4">
    <source>
        <dbReference type="Proteomes" id="UP000219042"/>
    </source>
</evidence>
<dbReference type="AlphaFoldDB" id="A0A240EB10"/>
<dbReference type="SUPFAM" id="SSF53850">
    <property type="entry name" value="Periplasmic binding protein-like II"/>
    <property type="match status" value="1"/>
</dbReference>
<dbReference type="GO" id="GO:0030288">
    <property type="term" value="C:outer membrane-bounded periplasmic space"/>
    <property type="evidence" value="ECO:0007669"/>
    <property type="project" value="UniProtKB-ARBA"/>
</dbReference>
<sequence>MAHSTRRDFIKHSLLGTSALAFGAGLLQGCDRTTSTEQQQSVNAGNDQPRYGGVLRIGLLGGNQVGNLDVHKPIGTGVQRGFALYSKLWEWDENMVPRLALAESAEANTDATKWTIRLKKGLEFHHGKTITADDVIFSLKRLVDPKLASPFASLLYAVDVNHLKKLDNRTVEIGFRDAQGFVPLPDTWTNFGGIVPTDYDPVSNPVGAGPYKLKEFIPGQRSTFSRFENYFKDGKPYADELQIIDFKDQTSRLLAFQNGQIDLIGNVAAEQYKLLQLDKRIQLIESKTAGWLSFDMNLSKPPFNDPRVVEAFKLLVDREDLIQRALNGLGQVANDLYSPHDPTFNHSIPQRTQDLAKAKALLAEAGYDASKAKPLSVELITTPNSYYQAALILAEQAKQVGVEIKVKYVDAATFNGANRNNFTFSTGSLLAESFLSTALHVDAPVSVANKTHFNDPEFSELFAQALTEPDLEKRKPLVHRAQQIQHEKGGLLIWSFPTVIDAFSTKIGGAAAEQTQFATWRYENLWLK</sequence>
<evidence type="ECO:0000259" key="2">
    <source>
        <dbReference type="Pfam" id="PF00496"/>
    </source>
</evidence>
<evidence type="ECO:0000313" key="3">
    <source>
        <dbReference type="EMBL" id="SNX45726.1"/>
    </source>
</evidence>
<dbReference type="InterPro" id="IPR039424">
    <property type="entry name" value="SBP_5"/>
</dbReference>
<dbReference type="NCBIfam" id="TIGR01409">
    <property type="entry name" value="TAT_signal_seq"/>
    <property type="match status" value="1"/>
</dbReference>
<organism evidence="3 4">
    <name type="scientific">Acinetobacter puyangensis</name>
    <dbReference type="NCBI Taxonomy" id="1096779"/>
    <lineage>
        <taxon>Bacteria</taxon>
        <taxon>Pseudomonadati</taxon>
        <taxon>Pseudomonadota</taxon>
        <taxon>Gammaproteobacteria</taxon>
        <taxon>Moraxellales</taxon>
        <taxon>Moraxellaceae</taxon>
        <taxon>Acinetobacter</taxon>
    </lineage>
</organism>
<dbReference type="Gene3D" id="3.10.105.10">
    <property type="entry name" value="Dipeptide-binding Protein, Domain 3"/>
    <property type="match status" value="1"/>
</dbReference>
<keyword evidence="4" id="KW-1185">Reference proteome</keyword>
<dbReference type="InterPro" id="IPR019546">
    <property type="entry name" value="TAT_signal_bac_arc"/>
</dbReference>
<dbReference type="Proteomes" id="UP000219042">
    <property type="component" value="Unassembled WGS sequence"/>
</dbReference>
<dbReference type="GO" id="GO:0015833">
    <property type="term" value="P:peptide transport"/>
    <property type="evidence" value="ECO:0007669"/>
    <property type="project" value="TreeGrafter"/>
</dbReference>